<feature type="compositionally biased region" description="Basic and acidic residues" evidence="8">
    <location>
        <begin position="87"/>
        <end position="96"/>
    </location>
</feature>
<feature type="region of interest" description="Disordered" evidence="8">
    <location>
        <begin position="218"/>
        <end position="248"/>
    </location>
</feature>
<evidence type="ECO:0000256" key="1">
    <source>
        <dbReference type="ARBA" id="ARBA00004123"/>
    </source>
</evidence>
<keyword evidence="12" id="KW-1185">Reference proteome</keyword>
<dbReference type="GO" id="GO:0005634">
    <property type="term" value="C:nucleus"/>
    <property type="evidence" value="ECO:0007669"/>
    <property type="project" value="UniProtKB-SubCell"/>
</dbReference>
<feature type="compositionally biased region" description="Basic and acidic residues" evidence="8">
    <location>
        <begin position="48"/>
        <end position="63"/>
    </location>
</feature>
<evidence type="ECO:0000256" key="2">
    <source>
        <dbReference type="ARBA" id="ARBA00008997"/>
    </source>
</evidence>
<keyword evidence="4 7" id="KW-0233">DNA recombination</keyword>
<reference evidence="11 12" key="1">
    <citation type="submission" date="2018-05" db="EMBL/GenBank/DDBJ databases">
        <title>Whole genome sequencing for identification of molecular markers to develop diagnostic detection tools for the regulated plant pathogen Lachnellula willkommii.</title>
        <authorList>
            <person name="Giroux E."/>
            <person name="Bilodeau G."/>
        </authorList>
    </citation>
    <scope>NUCLEOTIDE SEQUENCE [LARGE SCALE GENOMIC DNA]</scope>
    <source>
        <strain evidence="11 12">CBS 625.97</strain>
    </source>
</reference>
<keyword evidence="5 7" id="KW-0234">DNA repair</keyword>
<dbReference type="Pfam" id="PF08743">
    <property type="entry name" value="Nse4_C"/>
    <property type="match status" value="1"/>
</dbReference>
<comment type="subunit">
    <text evidence="7">Component of the SMC5-SMC6 complex.</text>
</comment>
<evidence type="ECO:0000313" key="12">
    <source>
        <dbReference type="Proteomes" id="UP000481288"/>
    </source>
</evidence>
<dbReference type="PANTHER" id="PTHR16140">
    <property type="entry name" value="NON-STRUCTURAL MAINTENANCE OF CHROMOSOMES ELEMENT 4"/>
    <property type="match status" value="1"/>
</dbReference>
<dbReference type="InterPro" id="IPR014854">
    <property type="entry name" value="Nse4_C"/>
</dbReference>
<proteinExistence type="inferred from homology"/>
<keyword evidence="3 7" id="KW-0227">DNA damage</keyword>
<organism evidence="11 12">
    <name type="scientific">Lachnellula cervina</name>
    <dbReference type="NCBI Taxonomy" id="1316786"/>
    <lineage>
        <taxon>Eukaryota</taxon>
        <taxon>Fungi</taxon>
        <taxon>Dikarya</taxon>
        <taxon>Ascomycota</taxon>
        <taxon>Pezizomycotina</taxon>
        <taxon>Leotiomycetes</taxon>
        <taxon>Helotiales</taxon>
        <taxon>Lachnaceae</taxon>
        <taxon>Lachnellula</taxon>
    </lineage>
</organism>
<keyword evidence="6 7" id="KW-0539">Nucleus</keyword>
<evidence type="ECO:0000259" key="9">
    <source>
        <dbReference type="Pfam" id="PF08743"/>
    </source>
</evidence>
<dbReference type="InterPro" id="IPR027786">
    <property type="entry name" value="Nse4/EID"/>
</dbReference>
<dbReference type="Pfam" id="PF15412">
    <property type="entry name" value="Nse4-Nse3_bdg"/>
    <property type="match status" value="1"/>
</dbReference>
<dbReference type="GO" id="GO:0006310">
    <property type="term" value="P:DNA recombination"/>
    <property type="evidence" value="ECO:0007669"/>
    <property type="project" value="UniProtKB-UniRule"/>
</dbReference>
<evidence type="ECO:0000256" key="5">
    <source>
        <dbReference type="ARBA" id="ARBA00023204"/>
    </source>
</evidence>
<comment type="subcellular location">
    <subcellularLocation>
        <location evidence="1 7">Nucleus</location>
    </subcellularLocation>
</comment>
<dbReference type="Proteomes" id="UP000481288">
    <property type="component" value="Unassembled WGS sequence"/>
</dbReference>
<evidence type="ECO:0000256" key="4">
    <source>
        <dbReference type="ARBA" id="ARBA00023172"/>
    </source>
</evidence>
<feature type="compositionally biased region" description="Low complexity" evidence="8">
    <location>
        <begin position="31"/>
        <end position="47"/>
    </location>
</feature>
<dbReference type="PANTHER" id="PTHR16140:SF0">
    <property type="entry name" value="NON-STRUCTURAL MAINTENANCE OF CHROMOSOMES ELEMENT 4"/>
    <property type="match status" value="1"/>
</dbReference>
<name>A0A7D8V1B6_9HELO</name>
<evidence type="ECO:0000259" key="10">
    <source>
        <dbReference type="Pfam" id="PF15412"/>
    </source>
</evidence>
<gene>
    <name evidence="11" type="primary">nse4</name>
    <name evidence="11" type="ORF">LCER1_G001531</name>
</gene>
<comment type="similarity">
    <text evidence="2 7">Belongs to the NSE4 family.</text>
</comment>
<sequence>MSRSTKVSQSPAPFADDIYGASPEPSRSRGSNAAPASMSPSPVASVSSDKENRSSRAPLDKGKGRVPMGPPSGPSPANERVKRKRTADRDTPVERNNRRRRTVEADENNVEGDYDPDQDIEERRQLRRGLRDLTKRVNEQRSEFLAAGNTGLQDTLISADQWTNQVKQTSDATIDARLLVQTADLSYKKTIALTTGDTSQGVDLEDFLSKCRAYMRAAPAGEGEGGRQRAPSSTQRRRGRHDDEEDEDGDMFDWAYFGRVACLPHISRPAVPGFLLGPLSVEKRAKRVVVRKAALRINAIQETRPEVLQKNDIEKSENANLTTLCTQILSRARKVQVDAMTKAESEHNDNMSQKEIDAVLDKHGISAEGDLAFLKFIINPYSFGQTIENLFYASFLVRDGKAGIIVGDDGMPYLTLPEARPANAPRDEGQSKHQAVLALDMAQWKEAIELFDIKEPMIRHREEESYSSVGKKGWYA</sequence>
<comment type="caution">
    <text evidence="11">The sequence shown here is derived from an EMBL/GenBank/DDBJ whole genome shotgun (WGS) entry which is preliminary data.</text>
</comment>
<feature type="domain" description="Nse4/EID protein Nse3/MAGE-binding" evidence="10">
    <location>
        <begin position="175"/>
        <end position="238"/>
    </location>
</feature>
<feature type="compositionally biased region" description="Polar residues" evidence="8">
    <location>
        <begin position="1"/>
        <end position="11"/>
    </location>
</feature>
<protein>
    <recommendedName>
        <fullName evidence="7">Non-structural maintenance of chromosomes element 4</fullName>
    </recommendedName>
</protein>
<evidence type="ECO:0000256" key="8">
    <source>
        <dbReference type="SAM" id="MobiDB-lite"/>
    </source>
</evidence>
<dbReference type="EMBL" id="QGMG01000050">
    <property type="protein sequence ID" value="TVY58248.1"/>
    <property type="molecule type" value="Genomic_DNA"/>
</dbReference>
<dbReference type="GO" id="GO:0030915">
    <property type="term" value="C:Smc5-Smc6 complex"/>
    <property type="evidence" value="ECO:0007669"/>
    <property type="project" value="UniProtKB-UniRule"/>
</dbReference>
<evidence type="ECO:0000256" key="3">
    <source>
        <dbReference type="ARBA" id="ARBA00022763"/>
    </source>
</evidence>
<feature type="domain" description="Non-structural maintenance of chromosome element 4 C-terminal" evidence="9">
    <location>
        <begin position="372"/>
        <end position="458"/>
    </location>
</feature>
<evidence type="ECO:0000256" key="6">
    <source>
        <dbReference type="ARBA" id="ARBA00023242"/>
    </source>
</evidence>
<comment type="function">
    <text evidence="7">Component of the SMC5-SMC6 complex, that promotes sister chromatid alignment after DNA damage and facilitates double-stranded DNA breaks (DSBs) repair via homologous recombination between sister chromatids.</text>
</comment>
<dbReference type="AlphaFoldDB" id="A0A7D8V1B6"/>
<evidence type="ECO:0000256" key="7">
    <source>
        <dbReference type="RuleBase" id="RU365071"/>
    </source>
</evidence>
<accession>A0A7D8V1B6</accession>
<evidence type="ECO:0000313" key="11">
    <source>
        <dbReference type="EMBL" id="TVY58248.1"/>
    </source>
</evidence>
<dbReference type="OrthoDB" id="361242at2759"/>
<feature type="compositionally biased region" description="Acidic residues" evidence="8">
    <location>
        <begin position="105"/>
        <end position="120"/>
    </location>
</feature>
<dbReference type="GO" id="GO:0006281">
    <property type="term" value="P:DNA repair"/>
    <property type="evidence" value="ECO:0007669"/>
    <property type="project" value="UniProtKB-UniRule"/>
</dbReference>
<feature type="region of interest" description="Disordered" evidence="8">
    <location>
        <begin position="1"/>
        <end position="122"/>
    </location>
</feature>
<dbReference type="InterPro" id="IPR029225">
    <property type="entry name" value="Nse4_Nse3-bd"/>
</dbReference>